<feature type="transmembrane region" description="Helical" evidence="1">
    <location>
        <begin position="21"/>
        <end position="42"/>
    </location>
</feature>
<dbReference type="OrthoDB" id="1425700at2"/>
<keyword evidence="1" id="KW-1133">Transmembrane helix</keyword>
<evidence type="ECO:0000256" key="1">
    <source>
        <dbReference type="SAM" id="Phobius"/>
    </source>
</evidence>
<feature type="transmembrane region" description="Helical" evidence="1">
    <location>
        <begin position="143"/>
        <end position="161"/>
    </location>
</feature>
<name>A0A330LRK1_9GAMM</name>
<dbReference type="Proteomes" id="UP000250163">
    <property type="component" value="Chromosome MORIYA"/>
</dbReference>
<feature type="transmembrane region" description="Helical" evidence="1">
    <location>
        <begin position="78"/>
        <end position="96"/>
    </location>
</feature>
<evidence type="ECO:0000313" key="3">
    <source>
        <dbReference type="Proteomes" id="UP000250163"/>
    </source>
</evidence>
<keyword evidence="1" id="KW-0472">Membrane</keyword>
<protein>
    <submittedName>
        <fullName evidence="2">Uncharacterized protein</fullName>
    </submittedName>
</protein>
<organism evidence="2 3">
    <name type="scientific">Moritella yayanosii</name>
    <dbReference type="NCBI Taxonomy" id="69539"/>
    <lineage>
        <taxon>Bacteria</taxon>
        <taxon>Pseudomonadati</taxon>
        <taxon>Pseudomonadota</taxon>
        <taxon>Gammaproteobacteria</taxon>
        <taxon>Alteromonadales</taxon>
        <taxon>Moritellaceae</taxon>
        <taxon>Moritella</taxon>
    </lineage>
</organism>
<feature type="transmembrane region" description="Helical" evidence="1">
    <location>
        <begin position="54"/>
        <end position="71"/>
    </location>
</feature>
<dbReference type="EMBL" id="LS483250">
    <property type="protein sequence ID" value="SQD78478.1"/>
    <property type="molecule type" value="Genomic_DNA"/>
</dbReference>
<accession>A0A330LRK1</accession>
<gene>
    <name evidence="2" type="ORF">MORIYA_2000</name>
</gene>
<proteinExistence type="predicted"/>
<keyword evidence="1" id="KW-0812">Transmembrane</keyword>
<sequence length="210" mass="24137">MQVHYSSSPTIKTIQQEIVQFILLILIVAAVCLTIFLDVMVLEHGVGERSLTEYYQQVLIFSVACSFAYAVKIDKGNRHFHVLVMGFFTCMLIRELDSFFDQIVHGFWLYPALLVFVTCSLYASRNNRDTLEGLAQFTRHRNFQSIVVALVIILVFSRLFGMGELWKAILVDHYIRLAKDIVEEGTELLGYSLLFFSSIGYIRSLPHRDL</sequence>
<dbReference type="RefSeq" id="WP_112714612.1">
    <property type="nucleotide sequence ID" value="NZ_LS483250.1"/>
</dbReference>
<feature type="transmembrane region" description="Helical" evidence="1">
    <location>
        <begin position="102"/>
        <end position="123"/>
    </location>
</feature>
<dbReference type="AlphaFoldDB" id="A0A330LRK1"/>
<keyword evidence="3" id="KW-1185">Reference proteome</keyword>
<dbReference type="KEGG" id="mya:MORIYA_2000"/>
<evidence type="ECO:0000313" key="2">
    <source>
        <dbReference type="EMBL" id="SQD78478.1"/>
    </source>
</evidence>
<reference evidence="3" key="1">
    <citation type="submission" date="2018-05" db="EMBL/GenBank/DDBJ databases">
        <authorList>
            <person name="Cea G.-C."/>
            <person name="William W."/>
        </authorList>
    </citation>
    <scope>NUCLEOTIDE SEQUENCE [LARGE SCALE GENOMIC DNA]</scope>
    <source>
        <strain evidence="3">DB21MT 5</strain>
    </source>
</reference>